<accession>A0A5P1UVS4</accession>
<sequence length="298" mass="32999">MEIKTLTAILCSSALFLTACGGGSDHDNYTGKEISNVDYSKSQTIELITPRVFSFTKNIGNPFIYMVDLINEIYYISSNPNEQDNQATCESGTVQKNEDNSITLNNCKNLRVNGNIATNLRNLTLSGTVQSKFTGTPSIEKHDITLTYLTIKYSDLEQVNYHGHLLRGVTDNKIQYDANKLEITGTEPSNKEHLLLNDYHLTISSTPVSSLTSVITKGFLQANNNGQKYTVKFDSDIEFPSGKTIPNSAIINIEDTKNNKNAISIKNTTSGQALVSAFAEGRSVTGYPKTMEWRDLRQ</sequence>
<dbReference type="RefSeq" id="WP_150025594.1">
    <property type="nucleotide sequence ID" value="NZ_CP043909.1"/>
</dbReference>
<evidence type="ECO:0008006" key="3">
    <source>
        <dbReference type="Google" id="ProtNLM"/>
    </source>
</evidence>
<reference evidence="1 2" key="1">
    <citation type="submission" date="2019-09" db="EMBL/GenBank/DDBJ databases">
        <title>Acinetobacter sp. C16S1 isolated from saline soil.</title>
        <authorList>
            <person name="Xu L."/>
            <person name="Sun J.-Q."/>
        </authorList>
    </citation>
    <scope>NUCLEOTIDE SEQUENCE [LARGE SCALE GENOMIC DNA]</scope>
    <source>
        <strain evidence="1 2">C16S1</strain>
    </source>
</reference>
<organism evidence="1 2">
    <name type="scientific">Acinetobacter suaedae</name>
    <dbReference type="NCBI Taxonomy" id="2609668"/>
    <lineage>
        <taxon>Bacteria</taxon>
        <taxon>Pseudomonadati</taxon>
        <taxon>Pseudomonadota</taxon>
        <taxon>Gammaproteobacteria</taxon>
        <taxon>Moraxellales</taxon>
        <taxon>Moraxellaceae</taxon>
        <taxon>Acinetobacter</taxon>
    </lineage>
</organism>
<protein>
    <recommendedName>
        <fullName evidence="3">Lipoprotein</fullName>
    </recommendedName>
</protein>
<name>A0A5P1UVS4_9GAMM</name>
<dbReference type="EMBL" id="CP043909">
    <property type="protein sequence ID" value="QER39266.1"/>
    <property type="molecule type" value="Genomic_DNA"/>
</dbReference>
<keyword evidence="2" id="KW-1185">Reference proteome</keyword>
<dbReference type="Proteomes" id="UP000325177">
    <property type="component" value="Chromosome"/>
</dbReference>
<evidence type="ECO:0000313" key="1">
    <source>
        <dbReference type="EMBL" id="QER39266.1"/>
    </source>
</evidence>
<gene>
    <name evidence="1" type="ORF">F2A31_05945</name>
</gene>
<proteinExistence type="predicted"/>
<dbReference type="PROSITE" id="PS51257">
    <property type="entry name" value="PROKAR_LIPOPROTEIN"/>
    <property type="match status" value="1"/>
</dbReference>
<dbReference type="KEGG" id="asue:F2A31_05945"/>
<dbReference type="AlphaFoldDB" id="A0A5P1UVS4"/>
<evidence type="ECO:0000313" key="2">
    <source>
        <dbReference type="Proteomes" id="UP000325177"/>
    </source>
</evidence>